<gene>
    <name evidence="3" type="ORF">UG56_025805</name>
</gene>
<keyword evidence="2" id="KW-0812">Transmembrane</keyword>
<evidence type="ECO:0000313" key="4">
    <source>
        <dbReference type="Proteomes" id="UP000033772"/>
    </source>
</evidence>
<name>A0A1J4MX83_9ACTN</name>
<keyword evidence="2" id="KW-1133">Transmembrane helix</keyword>
<dbReference type="STRING" id="1844.UG56_025805"/>
<evidence type="ECO:0000256" key="1">
    <source>
        <dbReference type="SAM" id="MobiDB-lite"/>
    </source>
</evidence>
<accession>A0A1J4MX83</accession>
<protein>
    <submittedName>
        <fullName evidence="3">Uncharacterized protein</fullName>
    </submittedName>
</protein>
<keyword evidence="2" id="KW-0472">Membrane</keyword>
<keyword evidence="4" id="KW-1185">Reference proteome</keyword>
<organism evidence="3 4">
    <name type="scientific">Nocardioides luteus</name>
    <dbReference type="NCBI Taxonomy" id="1844"/>
    <lineage>
        <taxon>Bacteria</taxon>
        <taxon>Bacillati</taxon>
        <taxon>Actinomycetota</taxon>
        <taxon>Actinomycetes</taxon>
        <taxon>Propionibacteriales</taxon>
        <taxon>Nocardioidaceae</taxon>
        <taxon>Nocardioides</taxon>
    </lineage>
</organism>
<feature type="transmembrane region" description="Helical" evidence="2">
    <location>
        <begin position="40"/>
        <end position="61"/>
    </location>
</feature>
<reference evidence="3" key="1">
    <citation type="submission" date="2016-10" db="EMBL/GenBank/DDBJ databases">
        <title>Draft Genome Sequence of Nocardioides luteus Strain BAFB, an Alkane-Degrading Bacterium Isolated from JP-7 Polluted Soil.</title>
        <authorList>
            <person name="Brown L."/>
            <person name="Ruiz O.N."/>
            <person name="Gunasekera T."/>
        </authorList>
    </citation>
    <scope>NUCLEOTIDE SEQUENCE [LARGE SCALE GENOMIC DNA]</scope>
    <source>
        <strain evidence="3">BAFB</strain>
    </source>
</reference>
<feature type="region of interest" description="Disordered" evidence="1">
    <location>
        <begin position="267"/>
        <end position="300"/>
    </location>
</feature>
<feature type="transmembrane region" description="Helical" evidence="2">
    <location>
        <begin position="419"/>
        <end position="439"/>
    </location>
</feature>
<dbReference type="EMBL" id="JZDQ02000052">
    <property type="protein sequence ID" value="OIJ23882.1"/>
    <property type="molecule type" value="Genomic_DNA"/>
</dbReference>
<dbReference type="SUPFAM" id="SSF82171">
    <property type="entry name" value="DPP6 N-terminal domain-like"/>
    <property type="match status" value="1"/>
</dbReference>
<dbReference type="AlphaFoldDB" id="A0A1J4MX83"/>
<evidence type="ECO:0000256" key="2">
    <source>
        <dbReference type="SAM" id="Phobius"/>
    </source>
</evidence>
<comment type="caution">
    <text evidence="3">The sequence shown here is derived from an EMBL/GenBank/DDBJ whole genome shotgun (WGS) entry which is preliminary data.</text>
</comment>
<proteinExistence type="predicted"/>
<dbReference type="Proteomes" id="UP000033772">
    <property type="component" value="Unassembled WGS sequence"/>
</dbReference>
<evidence type="ECO:0000313" key="3">
    <source>
        <dbReference type="EMBL" id="OIJ23882.1"/>
    </source>
</evidence>
<sequence length="445" mass="47400">METDVLTDLLEELAREAPTGGAPPGQLWRRGRRMARTRRVGTVAIAAVACVLLIALGSVTWQQRAVEPPVADTETKTYVPARIYTPSPFLPGTDEQGPPGVLIATIEAEREGWVDRGRGLVGVSATTGDYRFLDLPDANPEYLGDAALSPDGRHVAYWITGSVPDPLPERPKVPSSSAFSELPPIVGYAVYDTVTGKVGRRVQSTQHGLGSQAFVWFDPGHLAVTYGQMRDCCSATPNRTLVHDLASGTASALSVDVTMASTNGRGTLIDGSADTERRTGTSTLIGADGSTRSVRTRTSDASRTSGSMFAVLSPDATKVAFLTGSSTPDTVELVGIEDGTTRTIDLQSLGVVAWLDATHLAAYAERPDDEAHLDLLSVDVRDGSTTTFVRNADEARFAINLLDSPVRDQPDPPEPWSPWRITGTAAAVVAGAAIAILVWRRRVGR</sequence>